<feature type="domain" description="DUF6933" evidence="1">
    <location>
        <begin position="47"/>
        <end position="199"/>
    </location>
</feature>
<dbReference type="RefSeq" id="WP_011770230.1">
    <property type="nucleotide sequence ID" value="NC_008709.1"/>
</dbReference>
<dbReference type="Proteomes" id="UP000000639">
    <property type="component" value="Chromosome"/>
</dbReference>
<evidence type="ECO:0000313" key="3">
    <source>
        <dbReference type="Proteomes" id="UP000000639"/>
    </source>
</evidence>
<reference evidence="2 3" key="1">
    <citation type="submission" date="2007-01" db="EMBL/GenBank/DDBJ databases">
        <title>Complete sequence of Psychromonas ingrahamii 37.</title>
        <authorList>
            <consortium name="US DOE Joint Genome Institute"/>
            <person name="Copeland A."/>
            <person name="Lucas S."/>
            <person name="Lapidus A."/>
            <person name="Barry K."/>
            <person name="Detter J.C."/>
            <person name="Glavina del Rio T."/>
            <person name="Hammon N."/>
            <person name="Israni S."/>
            <person name="Dalin E."/>
            <person name="Tice H."/>
            <person name="Pitluck S."/>
            <person name="Thompson L.S."/>
            <person name="Brettin T."/>
            <person name="Bruce D."/>
            <person name="Han C."/>
            <person name="Tapia R."/>
            <person name="Schmutz J."/>
            <person name="Larimer F."/>
            <person name="Land M."/>
            <person name="Hauser L."/>
            <person name="Kyrpides N."/>
            <person name="Ivanova N."/>
            <person name="Staley J."/>
            <person name="Richardson P."/>
        </authorList>
    </citation>
    <scope>NUCLEOTIDE SEQUENCE [LARGE SCALE GENOMIC DNA]</scope>
    <source>
        <strain evidence="2 3">37</strain>
    </source>
</reference>
<dbReference type="KEGG" id="pin:Ping_1894"/>
<accession>A1SW05</accession>
<evidence type="ECO:0000259" key="1">
    <source>
        <dbReference type="Pfam" id="PF22016"/>
    </source>
</evidence>
<dbReference type="OrthoDB" id="6947307at2"/>
<evidence type="ECO:0000313" key="2">
    <source>
        <dbReference type="EMBL" id="ABM03670.1"/>
    </source>
</evidence>
<dbReference type="HOGENOM" id="CLU_085091_0_0_6"/>
<dbReference type="eggNOG" id="ENOG5032X8U">
    <property type="taxonomic scope" value="Bacteria"/>
</dbReference>
<name>A1SW05_PSYIN</name>
<dbReference type="InterPro" id="IPR053864">
    <property type="entry name" value="DUF6933"/>
</dbReference>
<gene>
    <name evidence="2" type="ordered locus">Ping_1894</name>
</gene>
<organism evidence="2 3">
    <name type="scientific">Psychromonas ingrahamii (strain DSM 17664 / CCUG 51855 / 37)</name>
    <dbReference type="NCBI Taxonomy" id="357804"/>
    <lineage>
        <taxon>Bacteria</taxon>
        <taxon>Pseudomonadati</taxon>
        <taxon>Pseudomonadota</taxon>
        <taxon>Gammaproteobacteria</taxon>
        <taxon>Alteromonadales</taxon>
        <taxon>Psychromonadaceae</taxon>
        <taxon>Psychromonas</taxon>
    </lineage>
</organism>
<sequence length="232" mass="27386">MLVFNLSKAAAEFFTVTRKGEKISCIEPAPHKTIAESIKTPFFPKDIEAQKNNDFQWQWVVHCVSVKRQKYLLVMDYHSRYCLTFPAGKKGDQYEFFNLVEKHLKSTFRYIAHEKMINTVEVDSCVDVYNSLVNTCAFYQRGDRSVQAHINEVVWHLERLCFEDGMIKENIDCLRFNLFTGQIPRRIKGNKDYLFPNQEYLSYWLKAFSAENRVPFINNDNIIDFSQYVKKC</sequence>
<dbReference type="Pfam" id="PF22016">
    <property type="entry name" value="DUF6933"/>
    <property type="match status" value="1"/>
</dbReference>
<proteinExistence type="predicted"/>
<protein>
    <recommendedName>
        <fullName evidence="1">DUF6933 domain-containing protein</fullName>
    </recommendedName>
</protein>
<keyword evidence="3" id="KW-1185">Reference proteome</keyword>
<dbReference type="EMBL" id="CP000510">
    <property type="protein sequence ID" value="ABM03670.1"/>
    <property type="molecule type" value="Genomic_DNA"/>
</dbReference>
<dbReference type="AlphaFoldDB" id="A1SW05"/>